<name>A0A1M6Z059_HALPU</name>
<gene>
    <name evidence="2" type="ORF">SAMN05444342_3380</name>
</gene>
<evidence type="ECO:0000256" key="1">
    <source>
        <dbReference type="SAM" id="Phobius"/>
    </source>
</evidence>
<accession>A0A1M6Z059</accession>
<evidence type="ECO:0000313" key="2">
    <source>
        <dbReference type="EMBL" id="SHL23886.1"/>
    </source>
</evidence>
<proteinExistence type="predicted"/>
<dbReference type="AlphaFoldDB" id="A0A1M6Z059"/>
<sequence length="82" mass="9162">MQPRKHRRRVRQLLTLIVVLLALSTLTVRTYVSLEYGWDSGLAFDLIGYLGWAAVGVGLLSVVTSFGRDAIERVQARYAAEP</sequence>
<reference evidence="3" key="1">
    <citation type="submission" date="2016-11" db="EMBL/GenBank/DDBJ databases">
        <authorList>
            <person name="Varghese N."/>
            <person name="Submissions S."/>
        </authorList>
    </citation>
    <scope>NUCLEOTIDE SEQUENCE [LARGE SCALE GENOMIC DNA]</scope>
    <source>
        <strain evidence="3">DX253</strain>
    </source>
</reference>
<keyword evidence="3" id="KW-1185">Reference proteome</keyword>
<feature type="transmembrane region" description="Helical" evidence="1">
    <location>
        <begin position="46"/>
        <end position="67"/>
    </location>
</feature>
<organism evidence="2 3">
    <name type="scientific">Haladaptatus paucihalophilus DX253</name>
    <dbReference type="NCBI Taxonomy" id="797209"/>
    <lineage>
        <taxon>Archaea</taxon>
        <taxon>Methanobacteriati</taxon>
        <taxon>Methanobacteriota</taxon>
        <taxon>Stenosarchaea group</taxon>
        <taxon>Halobacteria</taxon>
        <taxon>Halobacteriales</taxon>
        <taxon>Haladaptataceae</taxon>
        <taxon>Haladaptatus</taxon>
    </lineage>
</organism>
<dbReference type="EMBL" id="FRAN01000005">
    <property type="protein sequence ID" value="SHL23886.1"/>
    <property type="molecule type" value="Genomic_DNA"/>
</dbReference>
<dbReference type="RefSeq" id="WP_232423882.1">
    <property type="nucleotide sequence ID" value="NZ_AEMG01000013.1"/>
</dbReference>
<keyword evidence="1" id="KW-0812">Transmembrane</keyword>
<evidence type="ECO:0000313" key="3">
    <source>
        <dbReference type="Proteomes" id="UP000184203"/>
    </source>
</evidence>
<keyword evidence="1" id="KW-1133">Transmembrane helix</keyword>
<keyword evidence="1" id="KW-0472">Membrane</keyword>
<dbReference type="Proteomes" id="UP000184203">
    <property type="component" value="Unassembled WGS sequence"/>
</dbReference>
<protein>
    <submittedName>
        <fullName evidence="2">Uncharacterized protein</fullName>
    </submittedName>
</protein>